<name>A0A1B6QBJ5_SORBI</name>
<reference evidence="3" key="2">
    <citation type="journal article" date="2018" name="Plant J.">
        <title>The Sorghum bicolor reference genome: improved assembly, gene annotations, a transcriptome atlas, and signatures of genome organization.</title>
        <authorList>
            <person name="McCormick R.F."/>
            <person name="Truong S.K."/>
            <person name="Sreedasyam A."/>
            <person name="Jenkins J."/>
            <person name="Shu S."/>
            <person name="Sims D."/>
            <person name="Kennedy M."/>
            <person name="Amirebrahimi M."/>
            <person name="Weers B.D."/>
            <person name="McKinley B."/>
            <person name="Mattison A."/>
            <person name="Morishige D.T."/>
            <person name="Grimwood J."/>
            <person name="Schmutz J."/>
            <person name="Mullet J.E."/>
        </authorList>
    </citation>
    <scope>NUCLEOTIDE SEQUENCE [LARGE SCALE GENOMIC DNA]</scope>
    <source>
        <strain evidence="3">cv. BTx623</strain>
    </source>
</reference>
<evidence type="ECO:0000313" key="2">
    <source>
        <dbReference type="EMBL" id="KXG35286.1"/>
    </source>
</evidence>
<dbReference type="Gramene" id="KXG35286">
    <property type="protein sequence ID" value="KXG35286"/>
    <property type="gene ID" value="SORBI_3002G152400"/>
</dbReference>
<dbReference type="Proteomes" id="UP000000768">
    <property type="component" value="Chromosome 2"/>
</dbReference>
<feature type="region of interest" description="Disordered" evidence="1">
    <location>
        <begin position="31"/>
        <end position="68"/>
    </location>
</feature>
<protein>
    <submittedName>
        <fullName evidence="2">Uncharacterized protein</fullName>
    </submittedName>
</protein>
<sequence>MAAGARVAASMAAWCLGHGGIGTTRPLGEQLGEVKAGGSGWEFGADRPWRSAPKQSKEGDGERERERRSVRISRACCRECVW</sequence>
<organism evidence="2 3">
    <name type="scientific">Sorghum bicolor</name>
    <name type="common">Sorghum</name>
    <name type="synonym">Sorghum vulgare</name>
    <dbReference type="NCBI Taxonomy" id="4558"/>
    <lineage>
        <taxon>Eukaryota</taxon>
        <taxon>Viridiplantae</taxon>
        <taxon>Streptophyta</taxon>
        <taxon>Embryophyta</taxon>
        <taxon>Tracheophyta</taxon>
        <taxon>Spermatophyta</taxon>
        <taxon>Magnoliopsida</taxon>
        <taxon>Liliopsida</taxon>
        <taxon>Poales</taxon>
        <taxon>Poaceae</taxon>
        <taxon>PACMAD clade</taxon>
        <taxon>Panicoideae</taxon>
        <taxon>Andropogonodae</taxon>
        <taxon>Andropogoneae</taxon>
        <taxon>Sorghinae</taxon>
        <taxon>Sorghum</taxon>
    </lineage>
</organism>
<evidence type="ECO:0000313" key="3">
    <source>
        <dbReference type="Proteomes" id="UP000000768"/>
    </source>
</evidence>
<dbReference type="InParanoid" id="A0A1B6QBJ5"/>
<gene>
    <name evidence="2" type="ORF">SORBI_3002G152400</name>
</gene>
<dbReference type="EMBL" id="CM000761">
    <property type="protein sequence ID" value="KXG35286.1"/>
    <property type="molecule type" value="Genomic_DNA"/>
</dbReference>
<proteinExistence type="predicted"/>
<dbReference type="AlphaFoldDB" id="A0A1B6QBJ5"/>
<keyword evidence="3" id="KW-1185">Reference proteome</keyword>
<feature type="compositionally biased region" description="Basic and acidic residues" evidence="1">
    <location>
        <begin position="44"/>
        <end position="68"/>
    </location>
</feature>
<accession>A0A1B6QBJ5</accession>
<reference evidence="2 3" key="1">
    <citation type="journal article" date="2009" name="Nature">
        <title>The Sorghum bicolor genome and the diversification of grasses.</title>
        <authorList>
            <person name="Paterson A.H."/>
            <person name="Bowers J.E."/>
            <person name="Bruggmann R."/>
            <person name="Dubchak I."/>
            <person name="Grimwood J."/>
            <person name="Gundlach H."/>
            <person name="Haberer G."/>
            <person name="Hellsten U."/>
            <person name="Mitros T."/>
            <person name="Poliakov A."/>
            <person name="Schmutz J."/>
            <person name="Spannagl M."/>
            <person name="Tang H."/>
            <person name="Wang X."/>
            <person name="Wicker T."/>
            <person name="Bharti A.K."/>
            <person name="Chapman J."/>
            <person name="Feltus F.A."/>
            <person name="Gowik U."/>
            <person name="Grigoriev I.V."/>
            <person name="Lyons E."/>
            <person name="Maher C.A."/>
            <person name="Martis M."/>
            <person name="Narechania A."/>
            <person name="Otillar R.P."/>
            <person name="Penning B.W."/>
            <person name="Salamov A.A."/>
            <person name="Wang Y."/>
            <person name="Zhang L."/>
            <person name="Carpita N.C."/>
            <person name="Freeling M."/>
            <person name="Gingle A.R."/>
            <person name="Hash C.T."/>
            <person name="Keller B."/>
            <person name="Klein P."/>
            <person name="Kresovich S."/>
            <person name="McCann M.C."/>
            <person name="Ming R."/>
            <person name="Peterson D.G."/>
            <person name="Mehboob-ur-Rahman"/>
            <person name="Ware D."/>
            <person name="Westhoff P."/>
            <person name="Mayer K.F."/>
            <person name="Messing J."/>
            <person name="Rokhsar D.S."/>
        </authorList>
    </citation>
    <scope>NUCLEOTIDE SEQUENCE [LARGE SCALE GENOMIC DNA]</scope>
    <source>
        <strain evidence="3">cv. BTx623</strain>
    </source>
</reference>
<evidence type="ECO:0000256" key="1">
    <source>
        <dbReference type="SAM" id="MobiDB-lite"/>
    </source>
</evidence>